<comment type="caution">
    <text evidence="2">The sequence shown here is derived from an EMBL/GenBank/DDBJ whole genome shotgun (WGS) entry which is preliminary data.</text>
</comment>
<evidence type="ECO:0000256" key="1">
    <source>
        <dbReference type="SAM" id="MobiDB-lite"/>
    </source>
</evidence>
<protein>
    <submittedName>
        <fullName evidence="2">Uncharacterized protein</fullName>
    </submittedName>
</protein>
<evidence type="ECO:0000313" key="2">
    <source>
        <dbReference type="EMBL" id="KAG0260544.1"/>
    </source>
</evidence>
<sequence length="143" mass="16502">AKATTDVVEAIKTSTRDIVNSVSKEMLVTKGVVIKDTAMKVKKVAHSERARISLAQALDRVIDKEYLTRIVRVKTEQGSREMDGIRHYCNQRDDEDDENEGGEERERSRMARSRAREKQQKRIWFGPIEVQVPTVSELFELQR</sequence>
<feature type="compositionally biased region" description="Basic and acidic residues" evidence="1">
    <location>
        <begin position="82"/>
        <end position="92"/>
    </location>
</feature>
<accession>A0AAD4D4R9</accession>
<dbReference type="EMBL" id="JAAAIL010002098">
    <property type="protein sequence ID" value="KAG0260544.1"/>
    <property type="molecule type" value="Genomic_DNA"/>
</dbReference>
<proteinExistence type="predicted"/>
<feature type="region of interest" description="Disordered" evidence="1">
    <location>
        <begin position="82"/>
        <end position="119"/>
    </location>
</feature>
<dbReference type="AlphaFoldDB" id="A0AAD4D4R9"/>
<keyword evidence="3" id="KW-1185">Reference proteome</keyword>
<feature type="non-terminal residue" evidence="2">
    <location>
        <position position="143"/>
    </location>
</feature>
<name>A0AAD4D4R9_9FUNG</name>
<gene>
    <name evidence="2" type="ORF">BGZ95_004401</name>
</gene>
<evidence type="ECO:0000313" key="3">
    <source>
        <dbReference type="Proteomes" id="UP001194580"/>
    </source>
</evidence>
<dbReference type="Proteomes" id="UP001194580">
    <property type="component" value="Unassembled WGS sequence"/>
</dbReference>
<reference evidence="2" key="1">
    <citation type="journal article" date="2020" name="Fungal Divers.">
        <title>Resolving the Mortierellaceae phylogeny through synthesis of multi-gene phylogenetics and phylogenomics.</title>
        <authorList>
            <person name="Vandepol N."/>
            <person name="Liber J."/>
            <person name="Desiro A."/>
            <person name="Na H."/>
            <person name="Kennedy M."/>
            <person name="Barry K."/>
            <person name="Grigoriev I.V."/>
            <person name="Miller A.N."/>
            <person name="O'Donnell K."/>
            <person name="Stajich J.E."/>
            <person name="Bonito G."/>
        </authorList>
    </citation>
    <scope>NUCLEOTIDE SEQUENCE</scope>
    <source>
        <strain evidence="2">NRRL 28262</strain>
    </source>
</reference>
<organism evidence="2 3">
    <name type="scientific">Linnemannia exigua</name>
    <dbReference type="NCBI Taxonomy" id="604196"/>
    <lineage>
        <taxon>Eukaryota</taxon>
        <taxon>Fungi</taxon>
        <taxon>Fungi incertae sedis</taxon>
        <taxon>Mucoromycota</taxon>
        <taxon>Mortierellomycotina</taxon>
        <taxon>Mortierellomycetes</taxon>
        <taxon>Mortierellales</taxon>
        <taxon>Mortierellaceae</taxon>
        <taxon>Linnemannia</taxon>
    </lineage>
</organism>
<feature type="compositionally biased region" description="Basic and acidic residues" evidence="1">
    <location>
        <begin position="102"/>
        <end position="119"/>
    </location>
</feature>